<accession>A0A9Q3IYL0</accession>
<keyword evidence="3" id="KW-1185">Reference proteome</keyword>
<evidence type="ECO:0000313" key="2">
    <source>
        <dbReference type="EMBL" id="MBW0552373.1"/>
    </source>
</evidence>
<proteinExistence type="predicted"/>
<organism evidence="2 3">
    <name type="scientific">Austropuccinia psidii MF-1</name>
    <dbReference type="NCBI Taxonomy" id="1389203"/>
    <lineage>
        <taxon>Eukaryota</taxon>
        <taxon>Fungi</taxon>
        <taxon>Dikarya</taxon>
        <taxon>Basidiomycota</taxon>
        <taxon>Pucciniomycotina</taxon>
        <taxon>Pucciniomycetes</taxon>
        <taxon>Pucciniales</taxon>
        <taxon>Sphaerophragmiaceae</taxon>
        <taxon>Austropuccinia</taxon>
    </lineage>
</organism>
<protein>
    <submittedName>
        <fullName evidence="2">Uncharacterized protein</fullName>
    </submittedName>
</protein>
<feature type="region of interest" description="Disordered" evidence="1">
    <location>
        <begin position="16"/>
        <end position="42"/>
    </location>
</feature>
<evidence type="ECO:0000313" key="3">
    <source>
        <dbReference type="Proteomes" id="UP000765509"/>
    </source>
</evidence>
<name>A0A9Q3IYL0_9BASI</name>
<sequence length="115" mass="13332">MSIEDPENWLALELSGINDTDEGESPQKKRKFDPKPPESNSSEILEDYFSLFQEEDRSICNIEKDVRNKEAEDDTIRPLTKGNIKDLENENAKITQDGIDQVEDRNMNKRIEKSM</sequence>
<dbReference type="Proteomes" id="UP000765509">
    <property type="component" value="Unassembled WGS sequence"/>
</dbReference>
<evidence type="ECO:0000256" key="1">
    <source>
        <dbReference type="SAM" id="MobiDB-lite"/>
    </source>
</evidence>
<dbReference type="AlphaFoldDB" id="A0A9Q3IYL0"/>
<reference evidence="2" key="1">
    <citation type="submission" date="2021-03" db="EMBL/GenBank/DDBJ databases">
        <title>Draft genome sequence of rust myrtle Austropuccinia psidii MF-1, a brazilian biotype.</title>
        <authorList>
            <person name="Quecine M.C."/>
            <person name="Pachon D.M.R."/>
            <person name="Bonatelli M.L."/>
            <person name="Correr F.H."/>
            <person name="Franceschini L.M."/>
            <person name="Leite T.F."/>
            <person name="Margarido G.R.A."/>
            <person name="Almeida C.A."/>
            <person name="Ferrarezi J.A."/>
            <person name="Labate C.A."/>
        </authorList>
    </citation>
    <scope>NUCLEOTIDE SEQUENCE</scope>
    <source>
        <strain evidence="2">MF-1</strain>
    </source>
</reference>
<comment type="caution">
    <text evidence="2">The sequence shown here is derived from an EMBL/GenBank/DDBJ whole genome shotgun (WGS) entry which is preliminary data.</text>
</comment>
<dbReference type="EMBL" id="AVOT02058483">
    <property type="protein sequence ID" value="MBW0552373.1"/>
    <property type="molecule type" value="Genomic_DNA"/>
</dbReference>
<gene>
    <name evidence="2" type="ORF">O181_092088</name>
</gene>